<evidence type="ECO:0000256" key="8">
    <source>
        <dbReference type="ARBA" id="ARBA00022679"/>
    </source>
</evidence>
<evidence type="ECO:0000256" key="4">
    <source>
        <dbReference type="ARBA" id="ARBA00010441"/>
    </source>
</evidence>
<dbReference type="InterPro" id="IPR004570">
    <property type="entry name" value="Phosphatidylglycerol_P_synth"/>
</dbReference>
<evidence type="ECO:0000256" key="6">
    <source>
        <dbReference type="ARBA" id="ARBA00014944"/>
    </source>
</evidence>
<evidence type="ECO:0000256" key="12">
    <source>
        <dbReference type="ARBA" id="ARBA00023136"/>
    </source>
</evidence>
<feature type="transmembrane region" description="Helical" evidence="17">
    <location>
        <begin position="12"/>
        <end position="32"/>
    </location>
</feature>
<dbReference type="Pfam" id="PF01066">
    <property type="entry name" value="CDP-OH_P_transf"/>
    <property type="match status" value="1"/>
</dbReference>
<comment type="similarity">
    <text evidence="4 16">Belongs to the CDP-alcohol phosphatidyltransferase class-I family.</text>
</comment>
<feature type="transmembrane region" description="Helical" evidence="17">
    <location>
        <begin position="194"/>
        <end position="215"/>
    </location>
</feature>
<comment type="subcellular location">
    <subcellularLocation>
        <location evidence="1">Membrane</location>
        <topology evidence="1">Multi-pass membrane protein</topology>
    </subcellularLocation>
</comment>
<feature type="transmembrane region" description="Helical" evidence="17">
    <location>
        <begin position="165"/>
        <end position="182"/>
    </location>
</feature>
<comment type="catalytic activity">
    <reaction evidence="15">
        <text>a CDP-1,2-diacyl-sn-glycerol + sn-glycerol 3-phosphate = a 1,2-diacyl-sn-glycero-3-phospho-(1'-sn-glycero-3'-phosphate) + CMP + H(+)</text>
        <dbReference type="Rhea" id="RHEA:12593"/>
        <dbReference type="ChEBI" id="CHEBI:15378"/>
        <dbReference type="ChEBI" id="CHEBI:57597"/>
        <dbReference type="ChEBI" id="CHEBI:58332"/>
        <dbReference type="ChEBI" id="CHEBI:60110"/>
        <dbReference type="ChEBI" id="CHEBI:60377"/>
        <dbReference type="EC" id="2.7.8.5"/>
    </reaction>
</comment>
<evidence type="ECO:0000256" key="7">
    <source>
        <dbReference type="ARBA" id="ARBA00022516"/>
    </source>
</evidence>
<dbReference type="PANTHER" id="PTHR14269:SF62">
    <property type="entry name" value="CDP-DIACYLGLYCEROL--GLYCEROL-3-PHOSPHATE 3-PHOSPHATIDYLTRANSFERASE 1, CHLOROPLASTIC"/>
    <property type="match status" value="1"/>
</dbReference>
<keyword evidence="11" id="KW-0443">Lipid metabolism</keyword>
<feature type="transmembrane region" description="Helical" evidence="17">
    <location>
        <begin position="125"/>
        <end position="144"/>
    </location>
</feature>
<dbReference type="InterPro" id="IPR048254">
    <property type="entry name" value="CDP_ALCOHOL_P_TRANSF_CS"/>
</dbReference>
<keyword evidence="12 17" id="KW-0472">Membrane</keyword>
<evidence type="ECO:0000256" key="9">
    <source>
        <dbReference type="ARBA" id="ARBA00022692"/>
    </source>
</evidence>
<evidence type="ECO:0000256" key="1">
    <source>
        <dbReference type="ARBA" id="ARBA00004141"/>
    </source>
</evidence>
<evidence type="ECO:0000256" key="11">
    <source>
        <dbReference type="ARBA" id="ARBA00023098"/>
    </source>
</evidence>
<dbReference type="InterPro" id="IPR043130">
    <property type="entry name" value="CDP-OH_PTrfase_TM_dom"/>
</dbReference>
<evidence type="ECO:0000256" key="5">
    <source>
        <dbReference type="ARBA" id="ARBA00013170"/>
    </source>
</evidence>
<evidence type="ECO:0000256" key="15">
    <source>
        <dbReference type="ARBA" id="ARBA00048586"/>
    </source>
</evidence>
<keyword evidence="8 16" id="KW-0808">Transferase</keyword>
<keyword evidence="7" id="KW-0444">Lipid biosynthesis</keyword>
<comment type="caution">
    <text evidence="18">The sequence shown here is derived from an EMBL/GenBank/DDBJ whole genome shotgun (WGS) entry which is preliminary data.</text>
</comment>
<keyword evidence="9 17" id="KW-0812">Transmembrane</keyword>
<dbReference type="InterPro" id="IPR050324">
    <property type="entry name" value="CDP-alcohol_PTase-I"/>
</dbReference>
<evidence type="ECO:0000256" key="2">
    <source>
        <dbReference type="ARBA" id="ARBA00005042"/>
    </source>
</evidence>
<feature type="transmembrane region" description="Helical" evidence="17">
    <location>
        <begin position="65"/>
        <end position="88"/>
    </location>
</feature>
<sequence>MQRHPLYWLPNALTCLRCFMAGFVAWSIIAIARQEAHMLAFTSEADLPLAAKEAHAAVIVEFRRFWGMIGFVVFALSAITDWLDGFLAREWDATSRFGRLLDPIADKMIVGLPLLAIAASSDWSFAITLPAAIIVFRDVLITVLRFSGFDASAMTVTFLAKIKTFAEMIVIAIFFVLLAMLGPDYVLRDELTAFWLITLWLVAALSAYTGIKYLIAIANPPKPVAEEA</sequence>
<evidence type="ECO:0000256" key="3">
    <source>
        <dbReference type="ARBA" id="ARBA00005189"/>
    </source>
</evidence>
<reference evidence="19" key="1">
    <citation type="journal article" date="2019" name="Int. J. Syst. Evol. Microbiol.">
        <title>The Global Catalogue of Microorganisms (GCM) 10K type strain sequencing project: providing services to taxonomists for standard genome sequencing and annotation.</title>
        <authorList>
            <consortium name="The Broad Institute Genomics Platform"/>
            <consortium name="The Broad Institute Genome Sequencing Center for Infectious Disease"/>
            <person name="Wu L."/>
            <person name="Ma J."/>
        </authorList>
    </citation>
    <scope>NUCLEOTIDE SEQUENCE [LARGE SCALE GENOMIC DNA]</scope>
    <source>
        <strain evidence="19">CGMCC-1.15741</strain>
    </source>
</reference>
<evidence type="ECO:0000256" key="17">
    <source>
        <dbReference type="SAM" id="Phobius"/>
    </source>
</evidence>
<keyword evidence="13" id="KW-0594">Phospholipid biosynthesis</keyword>
<proteinExistence type="inferred from homology"/>
<keyword evidence="10 17" id="KW-1133">Transmembrane helix</keyword>
<gene>
    <name evidence="18" type="ORF">ACFQDM_03705</name>
</gene>
<evidence type="ECO:0000256" key="10">
    <source>
        <dbReference type="ARBA" id="ARBA00022989"/>
    </source>
</evidence>
<evidence type="ECO:0000313" key="18">
    <source>
        <dbReference type="EMBL" id="MFC6197165.1"/>
    </source>
</evidence>
<keyword evidence="19" id="KW-1185">Reference proteome</keyword>
<evidence type="ECO:0000256" key="16">
    <source>
        <dbReference type="RuleBase" id="RU003750"/>
    </source>
</evidence>
<keyword evidence="14" id="KW-1208">Phospholipid metabolism</keyword>
<dbReference type="EC" id="2.7.8.5" evidence="5"/>
<dbReference type="EMBL" id="JBHSSW010000004">
    <property type="protein sequence ID" value="MFC6197165.1"/>
    <property type="molecule type" value="Genomic_DNA"/>
</dbReference>
<comment type="pathway">
    <text evidence="3">Lipid metabolism.</text>
</comment>
<accession>A0ABW1S687</accession>
<dbReference type="RefSeq" id="WP_377375654.1">
    <property type="nucleotide sequence ID" value="NZ_JBHSSW010000004.1"/>
</dbReference>
<protein>
    <recommendedName>
        <fullName evidence="6">CDP-diacylglycerol--glycerol-3-phosphate 3-phosphatidyltransferase</fullName>
        <ecNumber evidence="5">2.7.8.5</ecNumber>
    </recommendedName>
</protein>
<evidence type="ECO:0000256" key="14">
    <source>
        <dbReference type="ARBA" id="ARBA00023264"/>
    </source>
</evidence>
<dbReference type="Gene3D" id="1.20.120.1760">
    <property type="match status" value="1"/>
</dbReference>
<dbReference type="PROSITE" id="PS00379">
    <property type="entry name" value="CDP_ALCOHOL_P_TRANSF"/>
    <property type="match status" value="1"/>
</dbReference>
<dbReference type="Proteomes" id="UP001596303">
    <property type="component" value="Unassembled WGS sequence"/>
</dbReference>
<dbReference type="PIRSF" id="PIRSF000847">
    <property type="entry name" value="Phos_ph_gly_syn"/>
    <property type="match status" value="1"/>
</dbReference>
<dbReference type="InterPro" id="IPR000462">
    <property type="entry name" value="CDP-OH_P_trans"/>
</dbReference>
<name>A0ABW1S687_9PROT</name>
<organism evidence="18 19">
    <name type="scientific">Ponticaulis profundi</name>
    <dbReference type="NCBI Taxonomy" id="2665222"/>
    <lineage>
        <taxon>Bacteria</taxon>
        <taxon>Pseudomonadati</taxon>
        <taxon>Pseudomonadota</taxon>
        <taxon>Alphaproteobacteria</taxon>
        <taxon>Hyphomonadales</taxon>
        <taxon>Hyphomonadaceae</taxon>
        <taxon>Ponticaulis</taxon>
    </lineage>
</organism>
<evidence type="ECO:0000313" key="19">
    <source>
        <dbReference type="Proteomes" id="UP001596303"/>
    </source>
</evidence>
<evidence type="ECO:0000256" key="13">
    <source>
        <dbReference type="ARBA" id="ARBA00023209"/>
    </source>
</evidence>
<dbReference type="PANTHER" id="PTHR14269">
    <property type="entry name" value="CDP-DIACYLGLYCEROL--GLYCEROL-3-PHOSPHATE 3-PHOSPHATIDYLTRANSFERASE-RELATED"/>
    <property type="match status" value="1"/>
</dbReference>
<comment type="pathway">
    <text evidence="2">Phospholipid metabolism; phosphatidylglycerol biosynthesis; phosphatidylglycerol from CDP-diacylglycerol: step 1/2.</text>
</comment>